<comment type="caution">
    <text evidence="1">The sequence shown here is derived from an EMBL/GenBank/DDBJ whole genome shotgun (WGS) entry which is preliminary data.</text>
</comment>
<dbReference type="Proteomes" id="UP000466345">
    <property type="component" value="Unassembled WGS sequence"/>
</dbReference>
<dbReference type="RefSeq" id="WP_153456612.1">
    <property type="nucleotide sequence ID" value="NZ_WEGJ01000039.1"/>
</dbReference>
<sequence length="762" mass="81664">MTDAVLDEARKRARAGRFPGKEIAGHVRWLRAELGALEAYAEFGEFSVARAQGGAAPPPDLARRLRTLGKAAGAGVGEDIRVLGRVLGERSGREASDGFFDEAVKPFAAYVKDGQAVEQAVLERLVGLFPEGATDGGAWLRLLLAAGAVDAVAEGRVVPVGGVAGWVSSYTKQYNYTRASGGGVTRQPLPGELLDVVRALAPRLRAEKPVVLHESRYTYASRDAQLMDICLELDIRIAEGFGTLKIPAQADARRDLRLLAAHPVYGRRLEADLYERVSGGGSFRRHSGSALTLWQGTPELDERVAERVRGHLADIRGGGLARAGDSLTELGHLLDEATLAVLDWAPEELARLSPAGALARTLRGGLPCELGWPELDEAVAELCADGACEPRELTVGAVWPGLTVASRTRAIAIEPGRRVAESAIEIPEDAQPPTVRYIDGAFLVSWREEEYGPGTGYWSDAPEETFALSRSDHGDAIGSLYGPLGYQFATIDGAGLFDGTRVLRRGERYGLGGFAQQLSDGQRFWSSELHHERNADKGWAEFDPDTGERGEPGLPDFFAGGPPAGHIWDSDRLSLARLPEAAHGSPLGHRDGLAGFRVSCTRVQVPCAYTVEGTDGRRAEAATADGVLRPWGVLRMPEGGAQGVVADFRPISFCDGEDRSRLWSVPGFASARRGPFALLGGPMPPPAYWHFLRPRDAASSRALRGVDEARAEALMAAGTADAVRELLPDVRDPRIAEGVAEAARVAAGFLRGVRELAEKVSR</sequence>
<accession>A0A7K0CS38</accession>
<protein>
    <submittedName>
        <fullName evidence="1">Uncharacterized protein</fullName>
    </submittedName>
</protein>
<keyword evidence="2" id="KW-1185">Reference proteome</keyword>
<proteinExistence type="predicted"/>
<dbReference type="AlphaFoldDB" id="A0A7K0CS38"/>
<name>A0A7K0CS38_9ACTN</name>
<evidence type="ECO:0000313" key="1">
    <source>
        <dbReference type="EMBL" id="MQY15812.1"/>
    </source>
</evidence>
<evidence type="ECO:0000313" key="2">
    <source>
        <dbReference type="Proteomes" id="UP000466345"/>
    </source>
</evidence>
<organism evidence="1 2">
    <name type="scientific">Streptomyces smaragdinus</name>
    <dbReference type="NCBI Taxonomy" id="2585196"/>
    <lineage>
        <taxon>Bacteria</taxon>
        <taxon>Bacillati</taxon>
        <taxon>Actinomycetota</taxon>
        <taxon>Actinomycetes</taxon>
        <taxon>Kitasatosporales</taxon>
        <taxon>Streptomycetaceae</taxon>
        <taxon>Streptomyces</taxon>
    </lineage>
</organism>
<dbReference type="EMBL" id="WEGJ01000039">
    <property type="protein sequence ID" value="MQY15812.1"/>
    <property type="molecule type" value="Genomic_DNA"/>
</dbReference>
<dbReference type="OrthoDB" id="218750at2"/>
<gene>
    <name evidence="1" type="ORF">SRB5_60030</name>
</gene>
<reference evidence="1 2" key="1">
    <citation type="submission" date="2019-10" db="EMBL/GenBank/DDBJ databases">
        <title>Streptomyces smaragdinus sp. nov. and Streptomyces fabii sp. nov., isolated from the gut of fungus growing-termite Macrotermes natalensis.</title>
        <authorList>
            <person name="Schwitalla J."/>
            <person name="Benndorf R."/>
            <person name="Martin K."/>
            <person name="De Beer W."/>
            <person name="Kaster A.-K."/>
            <person name="Vollmers J."/>
            <person name="Poulsen M."/>
            <person name="Beemelmanns C."/>
        </authorList>
    </citation>
    <scope>NUCLEOTIDE SEQUENCE [LARGE SCALE GENOMIC DNA]</scope>
    <source>
        <strain evidence="1 2">RB5</strain>
    </source>
</reference>